<organism evidence="2 3">
    <name type="scientific">Hyphomicrobium nitrativorans NL23</name>
    <dbReference type="NCBI Taxonomy" id="1029756"/>
    <lineage>
        <taxon>Bacteria</taxon>
        <taxon>Pseudomonadati</taxon>
        <taxon>Pseudomonadota</taxon>
        <taxon>Alphaproteobacteria</taxon>
        <taxon>Hyphomicrobiales</taxon>
        <taxon>Hyphomicrobiaceae</taxon>
        <taxon>Hyphomicrobium</taxon>
    </lineage>
</organism>
<feature type="transmembrane region" description="Helical" evidence="1">
    <location>
        <begin position="136"/>
        <end position="154"/>
    </location>
</feature>
<evidence type="ECO:0000256" key="1">
    <source>
        <dbReference type="SAM" id="Phobius"/>
    </source>
</evidence>
<gene>
    <name evidence="2" type="ORF">W911_00755</name>
</gene>
<evidence type="ECO:0000313" key="3">
    <source>
        <dbReference type="Proteomes" id="UP000018542"/>
    </source>
</evidence>
<name>V5SIQ2_9HYPH</name>
<proteinExistence type="predicted"/>
<keyword evidence="1" id="KW-0472">Membrane</keyword>
<dbReference type="STRING" id="1029756.W911_00755"/>
<dbReference type="OrthoDB" id="7932099at2"/>
<reference evidence="2 3" key="1">
    <citation type="journal article" date="2014" name="Genome Announc.">
        <title>Complete Genome Sequence of Hyphomicrobium nitrativorans Strain NL23, a Denitrifying Bacterium Isolated from Biofilm of a Methanol-Fed Denitrification System Treating Seawater at the Montreal Biodome.</title>
        <authorList>
            <person name="Martineau C."/>
            <person name="Villeneuve C."/>
            <person name="Mauffrey F."/>
            <person name="Villemur R."/>
        </authorList>
    </citation>
    <scope>NUCLEOTIDE SEQUENCE [LARGE SCALE GENOMIC DNA]</scope>
    <source>
        <strain evidence="2">NL23</strain>
    </source>
</reference>
<feature type="transmembrane region" description="Helical" evidence="1">
    <location>
        <begin position="30"/>
        <end position="48"/>
    </location>
</feature>
<accession>V5SIQ2</accession>
<feature type="transmembrane region" description="Helical" evidence="1">
    <location>
        <begin position="69"/>
        <end position="90"/>
    </location>
</feature>
<keyword evidence="1" id="KW-1133">Transmembrane helix</keyword>
<keyword evidence="3" id="KW-1185">Reference proteome</keyword>
<dbReference type="EMBL" id="CP006912">
    <property type="protein sequence ID" value="AHB49804.1"/>
    <property type="molecule type" value="Genomic_DNA"/>
</dbReference>
<dbReference type="KEGG" id="hni:W911_00755"/>
<keyword evidence="1" id="KW-0812">Transmembrane</keyword>
<dbReference type="PATRIC" id="fig|1029756.8.peg.162"/>
<evidence type="ECO:0000313" key="2">
    <source>
        <dbReference type="EMBL" id="AHB49804.1"/>
    </source>
</evidence>
<dbReference type="AlphaFoldDB" id="V5SIQ2"/>
<dbReference type="HOGENOM" id="CLU_1413458_0_0_5"/>
<dbReference type="RefSeq" id="WP_023785597.1">
    <property type="nucleotide sequence ID" value="NC_022997.1"/>
</dbReference>
<feature type="transmembrane region" description="Helical" evidence="1">
    <location>
        <begin position="96"/>
        <end position="115"/>
    </location>
</feature>
<dbReference type="Proteomes" id="UP000018542">
    <property type="component" value="Chromosome"/>
</dbReference>
<sequence>MSIHTIIGWGLILGLGLAAAVYSAQAEEPVALLATTAFVSLLLAAVGVTERRSLTRAGAKRSLIEATTARYMGLIWLWGGAALILIYTLVMYWREWSHFSAAFVGVGLLCLGFSWMLSKDAAQGREDETMLKIGRYLGIGQLVGMIVTMIGLGIDPNKEFLYTRKADWAGNAIFLFGALGLAVISAHALIDAPKKSS</sequence>
<protein>
    <submittedName>
        <fullName evidence="2">Uncharacterized protein</fullName>
    </submittedName>
</protein>
<feature type="transmembrane region" description="Helical" evidence="1">
    <location>
        <begin position="169"/>
        <end position="190"/>
    </location>
</feature>